<name>A0ACC2XAH0_9TREE</name>
<gene>
    <name evidence="1" type="ORF">QFC24_005347</name>
</gene>
<dbReference type="EMBL" id="JASBWV010000021">
    <property type="protein sequence ID" value="KAJ9120390.1"/>
    <property type="molecule type" value="Genomic_DNA"/>
</dbReference>
<comment type="caution">
    <text evidence="1">The sequence shown here is derived from an EMBL/GenBank/DDBJ whole genome shotgun (WGS) entry which is preliminary data.</text>
</comment>
<evidence type="ECO:0000313" key="1">
    <source>
        <dbReference type="EMBL" id="KAJ9120390.1"/>
    </source>
</evidence>
<accession>A0ACC2XAH0</accession>
<dbReference type="Proteomes" id="UP001234202">
    <property type="component" value="Unassembled WGS sequence"/>
</dbReference>
<protein>
    <submittedName>
        <fullName evidence="1">Uncharacterized protein</fullName>
    </submittedName>
</protein>
<evidence type="ECO:0000313" key="2">
    <source>
        <dbReference type="Proteomes" id="UP001234202"/>
    </source>
</evidence>
<organism evidence="1 2">
    <name type="scientific">Naganishia onofrii</name>
    <dbReference type="NCBI Taxonomy" id="1851511"/>
    <lineage>
        <taxon>Eukaryota</taxon>
        <taxon>Fungi</taxon>
        <taxon>Dikarya</taxon>
        <taxon>Basidiomycota</taxon>
        <taxon>Agaricomycotina</taxon>
        <taxon>Tremellomycetes</taxon>
        <taxon>Filobasidiales</taxon>
        <taxon>Filobasidiaceae</taxon>
        <taxon>Naganishia</taxon>
    </lineage>
</organism>
<proteinExistence type="predicted"/>
<sequence length="437" mass="47240">MSSNERQPLLSTTRRQSSHGANASPAKRFAPLQSSRHLITGSWMNLLLLSVPFALACNFVNWPQQIKFVISFVSIIPLAKLLGDATEQLSMSMGQTLAGILNATFGNAVELIVGIVALQQDQLRLVQTSMLGSILSNLLLVLGCSFAAGGFVYSESQFRQTAAQTSASLMTLSCITLVIPAAYHSTYNRGKPNAGHDLAMMKDHENPEGAPNPNDESLAGLLKLSRGTSIILLSVYFIYLYFQLKSHSKLFEAEQAARQDGEEEEEEEVADMDTYSAGFWLAAVTVVTAFCADVLVASIDDTASKWHIPKPLTRFVNLLLVCASFRFLGLILLPIVGNAAEHVTSVWMAMKGKMELTIGVSVGSSIQIAAGMIPILTLLAWPMGKPLTLYFADFETIALFVSVILVSGLLNDGSSNYMEGVMLVALYLVIALSYAVA</sequence>
<reference evidence="1" key="1">
    <citation type="submission" date="2023-04" db="EMBL/GenBank/DDBJ databases">
        <title>Draft Genome sequencing of Naganishia species isolated from polar environments using Oxford Nanopore Technology.</title>
        <authorList>
            <person name="Leo P."/>
            <person name="Venkateswaran K."/>
        </authorList>
    </citation>
    <scope>NUCLEOTIDE SEQUENCE</scope>
    <source>
        <strain evidence="1">DBVPG 5303</strain>
    </source>
</reference>
<keyword evidence="2" id="KW-1185">Reference proteome</keyword>